<keyword evidence="1" id="KW-0472">Membrane</keyword>
<evidence type="ECO:0000313" key="2">
    <source>
        <dbReference type="EMBL" id="GEY63178.1"/>
    </source>
</evidence>
<name>A0A699HQM6_TANCI</name>
<feature type="transmembrane region" description="Helical" evidence="1">
    <location>
        <begin position="6"/>
        <end position="24"/>
    </location>
</feature>
<gene>
    <name evidence="2" type="ORF">Tci_435152</name>
</gene>
<keyword evidence="1" id="KW-0812">Transmembrane</keyword>
<proteinExistence type="predicted"/>
<sequence length="85" mass="9392">MGGVRCGVAAVAVNMVVTMVVLVWRGRRRLGDVDDGEGDEGDVDGYVVVSRGVGMDRWRGGWWSCRKSVAAPKKLWGRKKVERDE</sequence>
<organism evidence="2">
    <name type="scientific">Tanacetum cinerariifolium</name>
    <name type="common">Dalmatian daisy</name>
    <name type="synonym">Chrysanthemum cinerariifolium</name>
    <dbReference type="NCBI Taxonomy" id="118510"/>
    <lineage>
        <taxon>Eukaryota</taxon>
        <taxon>Viridiplantae</taxon>
        <taxon>Streptophyta</taxon>
        <taxon>Embryophyta</taxon>
        <taxon>Tracheophyta</taxon>
        <taxon>Spermatophyta</taxon>
        <taxon>Magnoliopsida</taxon>
        <taxon>eudicotyledons</taxon>
        <taxon>Gunneridae</taxon>
        <taxon>Pentapetalae</taxon>
        <taxon>asterids</taxon>
        <taxon>campanulids</taxon>
        <taxon>Asterales</taxon>
        <taxon>Asteraceae</taxon>
        <taxon>Asteroideae</taxon>
        <taxon>Anthemideae</taxon>
        <taxon>Anthemidinae</taxon>
        <taxon>Tanacetum</taxon>
    </lineage>
</organism>
<dbReference type="EMBL" id="BKCJ010195274">
    <property type="protein sequence ID" value="GEY63178.1"/>
    <property type="molecule type" value="Genomic_DNA"/>
</dbReference>
<comment type="caution">
    <text evidence="2">The sequence shown here is derived from an EMBL/GenBank/DDBJ whole genome shotgun (WGS) entry which is preliminary data.</text>
</comment>
<dbReference type="AlphaFoldDB" id="A0A699HQM6"/>
<protein>
    <submittedName>
        <fullName evidence="2">Uncharacterized protein</fullName>
    </submittedName>
</protein>
<feature type="non-terminal residue" evidence="2">
    <location>
        <position position="85"/>
    </location>
</feature>
<accession>A0A699HQM6</accession>
<keyword evidence="1" id="KW-1133">Transmembrane helix</keyword>
<evidence type="ECO:0000256" key="1">
    <source>
        <dbReference type="SAM" id="Phobius"/>
    </source>
</evidence>
<reference evidence="2" key="1">
    <citation type="journal article" date="2019" name="Sci. Rep.">
        <title>Draft genome of Tanacetum cinerariifolium, the natural source of mosquito coil.</title>
        <authorList>
            <person name="Yamashiro T."/>
            <person name="Shiraishi A."/>
            <person name="Satake H."/>
            <person name="Nakayama K."/>
        </authorList>
    </citation>
    <scope>NUCLEOTIDE SEQUENCE</scope>
</reference>